<keyword evidence="1" id="KW-1133">Transmembrane helix</keyword>
<keyword evidence="1" id="KW-0812">Transmembrane</keyword>
<feature type="transmembrane region" description="Helical" evidence="1">
    <location>
        <begin position="56"/>
        <end position="75"/>
    </location>
</feature>
<dbReference type="RefSeq" id="WP_131517273.1">
    <property type="nucleotide sequence ID" value="NZ_SJKD01000008.1"/>
</dbReference>
<name>A0A4R0JEW7_9ACTN</name>
<proteinExistence type="predicted"/>
<sequence length="291" mass="30372">MSTAVVVARPSSMLGQIARKEIARYAAHPLFLVGAALVVLTSIGKPDGNISSLGDVIAPAAGLGVIGLLVMASLTRSSDQIASAAGAVVVGERTRTLGLVCALIVPFAAGLCWLGWAIWAYQHWPPPPNGAPFGGVSDGWAVANLVALGLIPSIGGPVLGLVIGRWLPRRGAAPLFAVVLVAETIVMQGLFEPLRYLRLVAPWTYFTGPYGIPGDDMRIMILTGSPYWYCVYLVVLCGLGVVLALLHDRERPRGPLFVVLGVIVAVAVVTAVLAITTGVQEAMINPLPSGQ</sequence>
<feature type="transmembrane region" description="Helical" evidence="1">
    <location>
        <begin position="226"/>
        <end position="246"/>
    </location>
</feature>
<evidence type="ECO:0000313" key="3">
    <source>
        <dbReference type="Proteomes" id="UP000293342"/>
    </source>
</evidence>
<dbReference type="AlphaFoldDB" id="A0A4R0JEW7"/>
<keyword evidence="1" id="KW-0472">Membrane</keyword>
<comment type="caution">
    <text evidence="2">The sequence shown here is derived from an EMBL/GenBank/DDBJ whole genome shotgun (WGS) entry which is preliminary data.</text>
</comment>
<feature type="transmembrane region" description="Helical" evidence="1">
    <location>
        <begin position="22"/>
        <end position="44"/>
    </location>
</feature>
<accession>A0A4R0JEW7</accession>
<evidence type="ECO:0000313" key="2">
    <source>
        <dbReference type="EMBL" id="TCC44969.1"/>
    </source>
</evidence>
<dbReference type="Proteomes" id="UP000293342">
    <property type="component" value="Unassembled WGS sequence"/>
</dbReference>
<organism evidence="2 3">
    <name type="scientific">Kribbella capetownensis</name>
    <dbReference type="NCBI Taxonomy" id="1572659"/>
    <lineage>
        <taxon>Bacteria</taxon>
        <taxon>Bacillati</taxon>
        <taxon>Actinomycetota</taxon>
        <taxon>Actinomycetes</taxon>
        <taxon>Propionibacteriales</taxon>
        <taxon>Kribbellaceae</taxon>
        <taxon>Kribbella</taxon>
    </lineage>
</organism>
<dbReference type="EMBL" id="SJKD01000008">
    <property type="protein sequence ID" value="TCC44969.1"/>
    <property type="molecule type" value="Genomic_DNA"/>
</dbReference>
<feature type="transmembrane region" description="Helical" evidence="1">
    <location>
        <begin position="258"/>
        <end position="279"/>
    </location>
</feature>
<evidence type="ECO:0000256" key="1">
    <source>
        <dbReference type="SAM" id="Phobius"/>
    </source>
</evidence>
<keyword evidence="3" id="KW-1185">Reference proteome</keyword>
<feature type="transmembrane region" description="Helical" evidence="1">
    <location>
        <begin position="171"/>
        <end position="191"/>
    </location>
</feature>
<reference evidence="2 3" key="1">
    <citation type="submission" date="2019-02" db="EMBL/GenBank/DDBJ databases">
        <title>Kribbella capetownensis sp. nov. and Kribbella speibonae sp. nov., isolated from soil.</title>
        <authorList>
            <person name="Curtis S.M."/>
            <person name="Norton I."/>
            <person name="Everest G.J."/>
            <person name="Meyers P.R."/>
        </authorList>
    </citation>
    <scope>NUCLEOTIDE SEQUENCE [LARGE SCALE GENOMIC DNA]</scope>
    <source>
        <strain evidence="2 3">YM53</strain>
    </source>
</reference>
<feature type="transmembrane region" description="Helical" evidence="1">
    <location>
        <begin position="139"/>
        <end position="164"/>
    </location>
</feature>
<gene>
    <name evidence="2" type="ORF">E0H75_31080</name>
</gene>
<feature type="transmembrane region" description="Helical" evidence="1">
    <location>
        <begin position="96"/>
        <end position="119"/>
    </location>
</feature>
<dbReference type="OrthoDB" id="4862968at2"/>
<protein>
    <submittedName>
        <fullName evidence="2">Uncharacterized protein</fullName>
    </submittedName>
</protein>